<dbReference type="AlphaFoldDB" id="A0A2S6N513"/>
<organism evidence="1 2">
    <name type="scientific">Rhodopila globiformis</name>
    <name type="common">Rhodopseudomonas globiformis</name>
    <dbReference type="NCBI Taxonomy" id="1071"/>
    <lineage>
        <taxon>Bacteria</taxon>
        <taxon>Pseudomonadati</taxon>
        <taxon>Pseudomonadota</taxon>
        <taxon>Alphaproteobacteria</taxon>
        <taxon>Acetobacterales</taxon>
        <taxon>Acetobacteraceae</taxon>
        <taxon>Rhodopila</taxon>
    </lineage>
</organism>
<evidence type="ECO:0000313" key="1">
    <source>
        <dbReference type="EMBL" id="PPQ29689.1"/>
    </source>
</evidence>
<gene>
    <name evidence="1" type="ORF">CCS01_21020</name>
</gene>
<protein>
    <recommendedName>
        <fullName evidence="3">DUF1841 domain-containing protein</fullName>
    </recommendedName>
</protein>
<proteinExistence type="predicted"/>
<accession>A0A2S6N513</accession>
<sequence length="125" mass="14102">MDHYNPLHAPDPAEWLELDEQERIGLVADYHDEAGIDLPNVKVHATMHAIVENQIALGDETPVRLKARQLMAQGLDRHEAIHAIASVLIKHIYDITKKPQGVGDPNQGYYAALRRLNARKWLRSG</sequence>
<evidence type="ECO:0008006" key="3">
    <source>
        <dbReference type="Google" id="ProtNLM"/>
    </source>
</evidence>
<comment type="caution">
    <text evidence="1">The sequence shown here is derived from an EMBL/GenBank/DDBJ whole genome shotgun (WGS) entry which is preliminary data.</text>
</comment>
<dbReference type="Proteomes" id="UP000239724">
    <property type="component" value="Unassembled WGS sequence"/>
</dbReference>
<keyword evidence="2" id="KW-1185">Reference proteome</keyword>
<dbReference type="OrthoDB" id="9004538at2"/>
<reference evidence="1 2" key="1">
    <citation type="journal article" date="2018" name="Arch. Microbiol.">
        <title>New insights into the metabolic potential of the phototrophic purple bacterium Rhodopila globiformis DSM 161(T) from its draft genome sequence and evidence for a vanadium-dependent nitrogenase.</title>
        <authorList>
            <person name="Imhoff J.F."/>
            <person name="Rahn T."/>
            <person name="Kunzel S."/>
            <person name="Neulinger S.C."/>
        </authorList>
    </citation>
    <scope>NUCLEOTIDE SEQUENCE [LARGE SCALE GENOMIC DNA]</scope>
    <source>
        <strain evidence="1 2">DSM 161</strain>
    </source>
</reference>
<evidence type="ECO:0000313" key="2">
    <source>
        <dbReference type="Proteomes" id="UP000239724"/>
    </source>
</evidence>
<name>A0A2S6N513_RHOGL</name>
<dbReference type="EMBL" id="NHRY01000223">
    <property type="protein sequence ID" value="PPQ29689.1"/>
    <property type="molecule type" value="Genomic_DNA"/>
</dbReference>